<dbReference type="GO" id="GO:0009103">
    <property type="term" value="P:lipopolysaccharide biosynthetic process"/>
    <property type="evidence" value="ECO:0007669"/>
    <property type="project" value="UniProtKB-ARBA"/>
</dbReference>
<dbReference type="EMBL" id="MGHF01000044">
    <property type="protein sequence ID" value="OGM61282.1"/>
    <property type="molecule type" value="Genomic_DNA"/>
</dbReference>
<dbReference type="PANTHER" id="PTHR33908">
    <property type="entry name" value="MANNOSYLTRANSFERASE YKCB-RELATED"/>
    <property type="match status" value="1"/>
</dbReference>
<evidence type="ECO:0000256" key="4">
    <source>
        <dbReference type="ARBA" id="ARBA00022679"/>
    </source>
</evidence>
<evidence type="ECO:0000256" key="3">
    <source>
        <dbReference type="ARBA" id="ARBA00022676"/>
    </source>
</evidence>
<evidence type="ECO:0000256" key="1">
    <source>
        <dbReference type="ARBA" id="ARBA00004651"/>
    </source>
</evidence>
<dbReference type="Pfam" id="PF13231">
    <property type="entry name" value="PMT_2"/>
    <property type="match status" value="1"/>
</dbReference>
<feature type="transmembrane region" description="Helical" evidence="8">
    <location>
        <begin position="208"/>
        <end position="227"/>
    </location>
</feature>
<keyword evidence="5 8" id="KW-0812">Transmembrane</keyword>
<accession>A0A1F8BB60</accession>
<name>A0A1F8BB60_9BACT</name>
<gene>
    <name evidence="10" type="ORF">A2961_01795</name>
</gene>
<evidence type="ECO:0000313" key="11">
    <source>
        <dbReference type="Proteomes" id="UP000177082"/>
    </source>
</evidence>
<organism evidence="10 11">
    <name type="scientific">Candidatus Woesebacteria bacterium RIFCSPLOWO2_01_FULL_39_21</name>
    <dbReference type="NCBI Taxonomy" id="1802519"/>
    <lineage>
        <taxon>Bacteria</taxon>
        <taxon>Candidatus Woeseibacteriota</taxon>
    </lineage>
</organism>
<dbReference type="GO" id="GO:0005886">
    <property type="term" value="C:plasma membrane"/>
    <property type="evidence" value="ECO:0007669"/>
    <property type="project" value="UniProtKB-SubCell"/>
</dbReference>
<feature type="transmembrane region" description="Helical" evidence="8">
    <location>
        <begin position="339"/>
        <end position="361"/>
    </location>
</feature>
<dbReference type="InterPro" id="IPR050297">
    <property type="entry name" value="LipidA_mod_glycosyltrf_83"/>
</dbReference>
<sequence>MTVNEYKIRINWLVVLYFLVILCFAAYVVRDLSYNTAFVDEAIYATVGEEVLRKIYWEKALFWMGGSYIYPLVSAVINRHLGLLGVRLFSTVCVLVTGIIVGKIGKRLGGKSVEVASLFLFLFNSTTLNLAQMGTYDALSLVFIAIGFYLAILVRKEKVNGNLGLLIFFSSVTFALSVLTKYFAIVFILPLFLAGFLKNGQLEKRKALFWLLLSGVILGIYFAKFHGEITSYLTGPYSSQPSGTLEISKEIISTLNIFILGALSALFIAGKDVSREKNKLIFIIFMGGIMPIIYHLGDSNVRSLWKHMVFSSLFWVPLTAYSLYKITKVMKKERAKSTVLTNISQIVLTLFLVSIVTSVWINFSKHWRFQRSWPSSTKVLTYLEKNRNHDDKIFAEGSAIYKYHLFDGFTDPSSWSSTWYLEYKNLRGIDAMKAAINDKAFDFIILNNYFTPDVNKEILPTIYNKYHLTLNDIYKVSGVYDETTTVWEPK</sequence>
<dbReference type="AlphaFoldDB" id="A0A1F8BB60"/>
<evidence type="ECO:0000256" key="7">
    <source>
        <dbReference type="ARBA" id="ARBA00023136"/>
    </source>
</evidence>
<feature type="transmembrane region" description="Helical" evidence="8">
    <location>
        <begin position="84"/>
        <end position="101"/>
    </location>
</feature>
<dbReference type="GO" id="GO:0016763">
    <property type="term" value="F:pentosyltransferase activity"/>
    <property type="evidence" value="ECO:0007669"/>
    <property type="project" value="TreeGrafter"/>
</dbReference>
<evidence type="ECO:0000256" key="2">
    <source>
        <dbReference type="ARBA" id="ARBA00022475"/>
    </source>
</evidence>
<feature type="transmembrane region" description="Helical" evidence="8">
    <location>
        <begin position="247"/>
        <end position="268"/>
    </location>
</feature>
<dbReference type="PANTHER" id="PTHR33908:SF11">
    <property type="entry name" value="MEMBRANE PROTEIN"/>
    <property type="match status" value="1"/>
</dbReference>
<evidence type="ECO:0000259" key="9">
    <source>
        <dbReference type="Pfam" id="PF13231"/>
    </source>
</evidence>
<evidence type="ECO:0000256" key="5">
    <source>
        <dbReference type="ARBA" id="ARBA00022692"/>
    </source>
</evidence>
<comment type="caution">
    <text evidence="10">The sequence shown here is derived from an EMBL/GenBank/DDBJ whole genome shotgun (WGS) entry which is preliminary data.</text>
</comment>
<keyword evidence="7 8" id="KW-0472">Membrane</keyword>
<evidence type="ECO:0000256" key="8">
    <source>
        <dbReference type="SAM" id="Phobius"/>
    </source>
</evidence>
<feature type="transmembrane region" description="Helical" evidence="8">
    <location>
        <begin position="309"/>
        <end position="327"/>
    </location>
</feature>
<comment type="subcellular location">
    <subcellularLocation>
        <location evidence="1">Cell membrane</location>
        <topology evidence="1">Multi-pass membrane protein</topology>
    </subcellularLocation>
</comment>
<keyword evidence="2" id="KW-1003">Cell membrane</keyword>
<dbReference type="InterPro" id="IPR038731">
    <property type="entry name" value="RgtA/B/C-like"/>
</dbReference>
<keyword evidence="4" id="KW-0808">Transferase</keyword>
<proteinExistence type="predicted"/>
<feature type="transmembrane region" description="Helical" evidence="8">
    <location>
        <begin position="138"/>
        <end position="154"/>
    </location>
</feature>
<feature type="domain" description="Glycosyltransferase RgtA/B/C/D-like" evidence="9">
    <location>
        <begin position="67"/>
        <end position="214"/>
    </location>
</feature>
<feature type="transmembrane region" description="Helical" evidence="8">
    <location>
        <begin position="60"/>
        <end position="77"/>
    </location>
</feature>
<evidence type="ECO:0000313" key="10">
    <source>
        <dbReference type="EMBL" id="OGM61282.1"/>
    </source>
</evidence>
<feature type="transmembrane region" description="Helical" evidence="8">
    <location>
        <begin position="12"/>
        <end position="29"/>
    </location>
</feature>
<protein>
    <recommendedName>
        <fullName evidence="9">Glycosyltransferase RgtA/B/C/D-like domain-containing protein</fullName>
    </recommendedName>
</protein>
<evidence type="ECO:0000256" key="6">
    <source>
        <dbReference type="ARBA" id="ARBA00022989"/>
    </source>
</evidence>
<keyword evidence="3" id="KW-0328">Glycosyltransferase</keyword>
<feature type="transmembrane region" description="Helical" evidence="8">
    <location>
        <begin position="166"/>
        <end position="196"/>
    </location>
</feature>
<feature type="transmembrane region" description="Helical" evidence="8">
    <location>
        <begin position="280"/>
        <end position="297"/>
    </location>
</feature>
<dbReference type="STRING" id="1802519.A2961_01795"/>
<dbReference type="Proteomes" id="UP000177082">
    <property type="component" value="Unassembled WGS sequence"/>
</dbReference>
<keyword evidence="6 8" id="KW-1133">Transmembrane helix</keyword>
<reference evidence="10 11" key="1">
    <citation type="journal article" date="2016" name="Nat. Commun.">
        <title>Thousands of microbial genomes shed light on interconnected biogeochemical processes in an aquifer system.</title>
        <authorList>
            <person name="Anantharaman K."/>
            <person name="Brown C.T."/>
            <person name="Hug L.A."/>
            <person name="Sharon I."/>
            <person name="Castelle C.J."/>
            <person name="Probst A.J."/>
            <person name="Thomas B.C."/>
            <person name="Singh A."/>
            <person name="Wilkins M.J."/>
            <person name="Karaoz U."/>
            <person name="Brodie E.L."/>
            <person name="Williams K.H."/>
            <person name="Hubbard S.S."/>
            <person name="Banfield J.F."/>
        </authorList>
    </citation>
    <scope>NUCLEOTIDE SEQUENCE [LARGE SCALE GENOMIC DNA]</scope>
</reference>